<dbReference type="Proteomes" id="UP000516428">
    <property type="component" value="Chromosome"/>
</dbReference>
<dbReference type="EMBL" id="CP061281">
    <property type="protein sequence ID" value="QNS07845.1"/>
    <property type="molecule type" value="Genomic_DNA"/>
</dbReference>
<dbReference type="KEGG" id="sxn:IAG42_32390"/>
<dbReference type="RefSeq" id="WP_188340506.1">
    <property type="nucleotide sequence ID" value="NZ_CP061281.1"/>
</dbReference>
<dbReference type="Gene3D" id="3.10.180.10">
    <property type="entry name" value="2,3-Dihydroxybiphenyl 1,2-Dioxygenase, domain 1"/>
    <property type="match status" value="1"/>
</dbReference>
<keyword evidence="4" id="KW-1185">Reference proteome</keyword>
<dbReference type="PROSITE" id="PS51819">
    <property type="entry name" value="VOC"/>
    <property type="match status" value="1"/>
</dbReference>
<feature type="domain" description="VOC" evidence="2">
    <location>
        <begin position="2"/>
        <end position="125"/>
    </location>
</feature>
<evidence type="ECO:0000259" key="2">
    <source>
        <dbReference type="PROSITE" id="PS51819"/>
    </source>
</evidence>
<dbReference type="AlphaFoldDB" id="A0A7H1BGJ0"/>
<protein>
    <submittedName>
        <fullName evidence="3">VOC family protein</fullName>
    </submittedName>
</protein>
<evidence type="ECO:0000256" key="1">
    <source>
        <dbReference type="SAM" id="MobiDB-lite"/>
    </source>
</evidence>
<dbReference type="InterPro" id="IPR037523">
    <property type="entry name" value="VOC_core"/>
</dbReference>
<accession>A0A7H1BGJ0</accession>
<evidence type="ECO:0000313" key="3">
    <source>
        <dbReference type="EMBL" id="QNS07845.1"/>
    </source>
</evidence>
<sequence>MSLVHTGVLVLDCQDPARLAEFYEALLGGEVVVAPDGERVEVTGERGTRMAFRRDPAAAPSSWPRPEDAQQAHLDLLTAPEDLDEAERRIVELGARPLRTRDAPGPHEARLYADPAGHPFTLRPA</sequence>
<dbReference type="InterPro" id="IPR041581">
    <property type="entry name" value="Glyoxalase_6"/>
</dbReference>
<feature type="region of interest" description="Disordered" evidence="1">
    <location>
        <begin position="95"/>
        <end position="125"/>
    </location>
</feature>
<evidence type="ECO:0000313" key="4">
    <source>
        <dbReference type="Proteomes" id="UP000516428"/>
    </source>
</evidence>
<dbReference type="InterPro" id="IPR029068">
    <property type="entry name" value="Glyas_Bleomycin-R_OHBP_Dase"/>
</dbReference>
<gene>
    <name evidence="3" type="ORF">IAG42_32390</name>
</gene>
<reference evidence="3 4" key="1">
    <citation type="submission" date="2020-09" db="EMBL/GenBank/DDBJ databases">
        <title>A novel species.</title>
        <authorList>
            <person name="Gao J."/>
        </authorList>
    </citation>
    <scope>NUCLEOTIDE SEQUENCE [LARGE SCALE GENOMIC DNA]</scope>
    <source>
        <strain evidence="3 4">CRXT-Y-14</strain>
    </source>
</reference>
<proteinExistence type="predicted"/>
<name>A0A7H1BGJ0_9ACTN</name>
<dbReference type="PANTHER" id="PTHR35908">
    <property type="entry name" value="HYPOTHETICAL FUSION PROTEIN"/>
    <property type="match status" value="1"/>
</dbReference>
<organism evidence="3 4">
    <name type="scientific">Streptomyces xanthii</name>
    <dbReference type="NCBI Taxonomy" id="2768069"/>
    <lineage>
        <taxon>Bacteria</taxon>
        <taxon>Bacillati</taxon>
        <taxon>Actinomycetota</taxon>
        <taxon>Actinomycetes</taxon>
        <taxon>Kitasatosporales</taxon>
        <taxon>Streptomycetaceae</taxon>
        <taxon>Streptomyces</taxon>
    </lineage>
</organism>
<dbReference type="SUPFAM" id="SSF54593">
    <property type="entry name" value="Glyoxalase/Bleomycin resistance protein/Dihydroxybiphenyl dioxygenase"/>
    <property type="match status" value="1"/>
</dbReference>
<dbReference type="Pfam" id="PF18029">
    <property type="entry name" value="Glyoxalase_6"/>
    <property type="match status" value="1"/>
</dbReference>
<dbReference type="PANTHER" id="PTHR35908:SF1">
    <property type="entry name" value="CONSERVED PROTEIN"/>
    <property type="match status" value="1"/>
</dbReference>
<dbReference type="CDD" id="cd06587">
    <property type="entry name" value="VOC"/>
    <property type="match status" value="1"/>
</dbReference>
<feature type="compositionally biased region" description="Basic and acidic residues" evidence="1">
    <location>
        <begin position="99"/>
        <end position="111"/>
    </location>
</feature>